<dbReference type="AlphaFoldDB" id="A0AAV7JLY2"/>
<comment type="caution">
    <text evidence="1">The sequence shown here is derived from an EMBL/GenBank/DDBJ whole genome shotgun (WGS) entry which is preliminary data.</text>
</comment>
<accession>A0AAV7JLY2</accession>
<evidence type="ECO:0000313" key="2">
    <source>
        <dbReference type="Proteomes" id="UP001165289"/>
    </source>
</evidence>
<reference evidence="1 2" key="1">
    <citation type="journal article" date="2023" name="BMC Biol.">
        <title>The compact genome of the sponge Oopsacas minuta (Hexactinellida) is lacking key metazoan core genes.</title>
        <authorList>
            <person name="Santini S."/>
            <person name="Schenkelaars Q."/>
            <person name="Jourda C."/>
            <person name="Duchesne M."/>
            <person name="Belahbib H."/>
            <person name="Rocher C."/>
            <person name="Selva M."/>
            <person name="Riesgo A."/>
            <person name="Vervoort M."/>
            <person name="Leys S.P."/>
            <person name="Kodjabachian L."/>
            <person name="Le Bivic A."/>
            <person name="Borchiellini C."/>
            <person name="Claverie J.M."/>
            <person name="Renard E."/>
        </authorList>
    </citation>
    <scope>NUCLEOTIDE SEQUENCE [LARGE SCALE GENOMIC DNA]</scope>
    <source>
        <strain evidence="1">SPO-2</strain>
    </source>
</reference>
<keyword evidence="2" id="KW-1185">Reference proteome</keyword>
<sequence length="132" mass="15141">MERVKTKELDIERASNIGFEQSTFQTEERVYSNLDTIQNGSPIYEEPKSKKQWAFGATHKANIYCDASDIPDHPPPMYEYVSNTRLVIDDNTNPVYGNDMLIYQNKSVQNESDHILSNPVCDSTPYNPYEAI</sequence>
<gene>
    <name evidence="1" type="ORF">LOD99_6470</name>
</gene>
<organism evidence="1 2">
    <name type="scientific">Oopsacas minuta</name>
    <dbReference type="NCBI Taxonomy" id="111878"/>
    <lineage>
        <taxon>Eukaryota</taxon>
        <taxon>Metazoa</taxon>
        <taxon>Porifera</taxon>
        <taxon>Hexactinellida</taxon>
        <taxon>Hexasterophora</taxon>
        <taxon>Lyssacinosida</taxon>
        <taxon>Leucopsacidae</taxon>
        <taxon>Oopsacas</taxon>
    </lineage>
</organism>
<dbReference type="Proteomes" id="UP001165289">
    <property type="component" value="Unassembled WGS sequence"/>
</dbReference>
<protein>
    <submittedName>
        <fullName evidence="1">Uncharacterized protein</fullName>
    </submittedName>
</protein>
<proteinExistence type="predicted"/>
<evidence type="ECO:0000313" key="1">
    <source>
        <dbReference type="EMBL" id="KAI6649921.1"/>
    </source>
</evidence>
<name>A0AAV7JLY2_9METZ</name>
<dbReference type="EMBL" id="JAKMXF010000317">
    <property type="protein sequence ID" value="KAI6649921.1"/>
    <property type="molecule type" value="Genomic_DNA"/>
</dbReference>